<name>F0WPV7_9STRA</name>
<reference evidence="1" key="1">
    <citation type="journal article" date="2011" name="PLoS Biol.">
        <title>Gene gain and loss during evolution of obligate parasitism in the white rust pathogen of Arabidopsis thaliana.</title>
        <authorList>
            <person name="Kemen E."/>
            <person name="Gardiner A."/>
            <person name="Schultz-Larsen T."/>
            <person name="Kemen A.C."/>
            <person name="Balmuth A.L."/>
            <person name="Robert-Seilaniantz A."/>
            <person name="Bailey K."/>
            <person name="Holub E."/>
            <person name="Studholme D.J."/>
            <person name="Maclean D."/>
            <person name="Jones J.D."/>
        </authorList>
    </citation>
    <scope>NUCLEOTIDE SEQUENCE</scope>
</reference>
<dbReference type="AlphaFoldDB" id="F0WPV7"/>
<dbReference type="HOGENOM" id="CLU_809910_0_0_1"/>
<gene>
    <name evidence="1" type="primary">AlNc14C191G8448</name>
    <name evidence="1" type="ORF">ALNC14_095010</name>
</gene>
<reference evidence="1" key="2">
    <citation type="submission" date="2011-02" db="EMBL/GenBank/DDBJ databases">
        <authorList>
            <person name="MacLean D."/>
        </authorList>
    </citation>
    <scope>NUCLEOTIDE SEQUENCE</scope>
</reference>
<organism evidence="1">
    <name type="scientific">Albugo laibachii Nc14</name>
    <dbReference type="NCBI Taxonomy" id="890382"/>
    <lineage>
        <taxon>Eukaryota</taxon>
        <taxon>Sar</taxon>
        <taxon>Stramenopiles</taxon>
        <taxon>Oomycota</taxon>
        <taxon>Peronosporomycetes</taxon>
        <taxon>Albuginales</taxon>
        <taxon>Albuginaceae</taxon>
        <taxon>Albugo</taxon>
    </lineage>
</organism>
<proteinExistence type="predicted"/>
<dbReference type="EMBL" id="FR824236">
    <property type="protein sequence ID" value="CCA23358.1"/>
    <property type="molecule type" value="Genomic_DNA"/>
</dbReference>
<protein>
    <submittedName>
        <fullName evidence="1">AlNc14C191G8448 protein</fullName>
    </submittedName>
</protein>
<sequence length="343" mass="39940">MRKQVSDIPIFFGEGRNEESFPFPIPIVIKEPFLHASIQCIIIPPPQNAVCRECLAMHSDVLVIRTYLLFDRSIHRSAELCVFPSNYPLSEIIQNCNRVFCSDLFGWNWLDCQEMDHIFPMHHAVLENRENVNDPMEQIQNQGNSNYIPMELGQLRSFLARIAFKRMARRRMYARFSKTTDTSHTFENTLRILKPSNHACIQVKSQSRKRWECISYTLQHLNGPNIVIISSTGDIIVLIPSLDRIPLCSKCLVVFSLPTNKCKEHLRGHIMDIEMHRKPSKRLLTSEKQSHCFGWYYEKRNEKRCLTCMKGAFESTVHALTRTSIFDGLFNSEVRFTDDRDIV</sequence>
<accession>F0WPV7</accession>
<evidence type="ECO:0000313" key="1">
    <source>
        <dbReference type="EMBL" id="CCA23358.1"/>
    </source>
</evidence>